<evidence type="ECO:0000259" key="12">
    <source>
        <dbReference type="PROSITE" id="PS50011"/>
    </source>
</evidence>
<sequence length="393" mass="43917">MYYFTERYGVERFRTMTEPFADLEDGFGYLSLAKSCQAMRIPDKDKTGKCRTVADFEKLDKLGEGTYGVVYKARDRSTNEIVAMKRIKISKPSDGLPVHALREIALLLKYSQHTNIVNVREVVINSKCLHIFFMVMEYCDDDLCNIVGELRRPLPEKQVKFVLQQLLSGLAYLHRHFIVHRDVKLSNLLMSGAGVIKLADFGLARKYCMPAEAELTPGVVTRYYRAPEILFGAKTQTTAVDMWATACVFGELLLNGPILPGKSDAHQVELIIELLGTPSEAIWPGMSNLPAMTNFKLASQPYNNLKSVLPRLSDSGLRLLNLLFMYDPVKRGTAEDALASGYFTENPPPCSPMEMRDYCAKNCVGRPFSAAAAVRNVSADGVAMINTVKSNFR</sequence>
<dbReference type="GO" id="GO:0005634">
    <property type="term" value="C:nucleus"/>
    <property type="evidence" value="ECO:0007669"/>
    <property type="project" value="TreeGrafter"/>
</dbReference>
<evidence type="ECO:0000256" key="7">
    <source>
        <dbReference type="ARBA" id="ARBA00022840"/>
    </source>
</evidence>
<dbReference type="GO" id="GO:0007346">
    <property type="term" value="P:regulation of mitotic cell cycle"/>
    <property type="evidence" value="ECO:0007669"/>
    <property type="project" value="TreeGrafter"/>
</dbReference>
<dbReference type="Gene3D" id="3.30.200.20">
    <property type="entry name" value="Phosphorylase Kinase, domain 1"/>
    <property type="match status" value="1"/>
</dbReference>
<protein>
    <recommendedName>
        <fullName evidence="2">cyclin-dependent kinase</fullName>
        <ecNumber evidence="2">2.7.11.22</ecNumber>
    </recommendedName>
</protein>
<dbReference type="Gene3D" id="1.10.510.10">
    <property type="entry name" value="Transferase(Phosphotransferase) domain 1"/>
    <property type="match status" value="1"/>
</dbReference>
<dbReference type="InterPro" id="IPR008271">
    <property type="entry name" value="Ser/Thr_kinase_AS"/>
</dbReference>
<keyword evidence="7 10" id="KW-0067">ATP-binding</keyword>
<keyword evidence="5 10" id="KW-0547">Nucleotide-binding</keyword>
<dbReference type="InterPro" id="IPR050108">
    <property type="entry name" value="CDK"/>
</dbReference>
<evidence type="ECO:0000256" key="4">
    <source>
        <dbReference type="ARBA" id="ARBA00022679"/>
    </source>
</evidence>
<evidence type="ECO:0000256" key="1">
    <source>
        <dbReference type="ARBA" id="ARBA00006485"/>
    </source>
</evidence>
<dbReference type="EMBL" id="CAJPEX010000507">
    <property type="protein sequence ID" value="CAG0916068.1"/>
    <property type="molecule type" value="Genomic_DNA"/>
</dbReference>
<dbReference type="InterPro" id="IPR000719">
    <property type="entry name" value="Prot_kinase_dom"/>
</dbReference>
<reference evidence="13" key="1">
    <citation type="submission" date="2020-11" db="EMBL/GenBank/DDBJ databases">
        <authorList>
            <person name="Tran Van P."/>
        </authorList>
    </citation>
    <scope>NUCLEOTIDE SEQUENCE</scope>
</reference>
<keyword evidence="6" id="KW-0418">Kinase</keyword>
<dbReference type="PROSITE" id="PS00107">
    <property type="entry name" value="PROTEIN_KINASE_ATP"/>
    <property type="match status" value="1"/>
</dbReference>
<evidence type="ECO:0000313" key="14">
    <source>
        <dbReference type="Proteomes" id="UP000678499"/>
    </source>
</evidence>
<proteinExistence type="inferred from homology"/>
<evidence type="ECO:0000256" key="3">
    <source>
        <dbReference type="ARBA" id="ARBA00022527"/>
    </source>
</evidence>
<evidence type="ECO:0000256" key="6">
    <source>
        <dbReference type="ARBA" id="ARBA00022777"/>
    </source>
</evidence>
<dbReference type="SMART" id="SM00220">
    <property type="entry name" value="S_TKc"/>
    <property type="match status" value="1"/>
</dbReference>
<accession>A0A7R9BJY4</accession>
<comment type="catalytic activity">
    <reaction evidence="8">
        <text>L-threonyl-[protein] + ATP = O-phospho-L-threonyl-[protein] + ADP + H(+)</text>
        <dbReference type="Rhea" id="RHEA:46608"/>
        <dbReference type="Rhea" id="RHEA-COMP:11060"/>
        <dbReference type="Rhea" id="RHEA-COMP:11605"/>
        <dbReference type="ChEBI" id="CHEBI:15378"/>
        <dbReference type="ChEBI" id="CHEBI:30013"/>
        <dbReference type="ChEBI" id="CHEBI:30616"/>
        <dbReference type="ChEBI" id="CHEBI:61977"/>
        <dbReference type="ChEBI" id="CHEBI:456216"/>
        <dbReference type="EC" id="2.7.11.22"/>
    </reaction>
</comment>
<name>A0A7R9BJY4_9CRUS</name>
<organism evidence="13">
    <name type="scientific">Notodromas monacha</name>
    <dbReference type="NCBI Taxonomy" id="399045"/>
    <lineage>
        <taxon>Eukaryota</taxon>
        <taxon>Metazoa</taxon>
        <taxon>Ecdysozoa</taxon>
        <taxon>Arthropoda</taxon>
        <taxon>Crustacea</taxon>
        <taxon>Oligostraca</taxon>
        <taxon>Ostracoda</taxon>
        <taxon>Podocopa</taxon>
        <taxon>Podocopida</taxon>
        <taxon>Cypridocopina</taxon>
        <taxon>Cypridoidea</taxon>
        <taxon>Cyprididae</taxon>
        <taxon>Notodromas</taxon>
    </lineage>
</organism>
<feature type="domain" description="Protein kinase" evidence="12">
    <location>
        <begin position="56"/>
        <end position="343"/>
    </location>
</feature>
<keyword evidence="4" id="KW-0808">Transferase</keyword>
<dbReference type="PANTHER" id="PTHR24056:SF508">
    <property type="entry name" value="CYCLIN-DEPENDENT KINASE 10"/>
    <property type="match status" value="1"/>
</dbReference>
<dbReference type="FunFam" id="3.30.200.20:FF:000124">
    <property type="entry name" value="Cyclin-dependent kinase 4"/>
    <property type="match status" value="1"/>
</dbReference>
<evidence type="ECO:0000256" key="10">
    <source>
        <dbReference type="PROSITE-ProRule" id="PRU10141"/>
    </source>
</evidence>
<dbReference type="InterPro" id="IPR017441">
    <property type="entry name" value="Protein_kinase_ATP_BS"/>
</dbReference>
<evidence type="ECO:0000256" key="5">
    <source>
        <dbReference type="ARBA" id="ARBA00022741"/>
    </source>
</evidence>
<dbReference type="EC" id="2.7.11.22" evidence="2"/>
<dbReference type="Proteomes" id="UP000678499">
    <property type="component" value="Unassembled WGS sequence"/>
</dbReference>
<dbReference type="EMBL" id="OA882544">
    <property type="protein sequence ID" value="CAD7275916.1"/>
    <property type="molecule type" value="Genomic_DNA"/>
</dbReference>
<dbReference type="OrthoDB" id="1732493at2759"/>
<dbReference type="PROSITE" id="PS50011">
    <property type="entry name" value="PROTEIN_KINASE_DOM"/>
    <property type="match status" value="1"/>
</dbReference>
<dbReference type="Pfam" id="PF00069">
    <property type="entry name" value="Pkinase"/>
    <property type="match status" value="1"/>
</dbReference>
<evidence type="ECO:0000256" key="8">
    <source>
        <dbReference type="ARBA" id="ARBA00047811"/>
    </source>
</evidence>
<dbReference type="AlphaFoldDB" id="A0A7R9BJY4"/>
<dbReference type="GO" id="GO:0005524">
    <property type="term" value="F:ATP binding"/>
    <property type="evidence" value="ECO:0007669"/>
    <property type="project" value="UniProtKB-UniRule"/>
</dbReference>
<keyword evidence="3 11" id="KW-0723">Serine/threonine-protein kinase</keyword>
<evidence type="ECO:0000313" key="13">
    <source>
        <dbReference type="EMBL" id="CAD7275916.1"/>
    </source>
</evidence>
<dbReference type="InterPro" id="IPR011009">
    <property type="entry name" value="Kinase-like_dom_sf"/>
</dbReference>
<comment type="similarity">
    <text evidence="1">Belongs to the protein kinase superfamily. CMGC Ser/Thr protein kinase family. CDC2/CDKX subfamily.</text>
</comment>
<dbReference type="SUPFAM" id="SSF56112">
    <property type="entry name" value="Protein kinase-like (PK-like)"/>
    <property type="match status" value="1"/>
</dbReference>
<feature type="binding site" evidence="10">
    <location>
        <position position="85"/>
    </location>
    <ligand>
        <name>ATP</name>
        <dbReference type="ChEBI" id="CHEBI:30616"/>
    </ligand>
</feature>
<dbReference type="FunFam" id="1.10.510.10:FF:000624">
    <property type="entry name" value="Mitogen-activated protein kinase"/>
    <property type="match status" value="1"/>
</dbReference>
<evidence type="ECO:0000256" key="9">
    <source>
        <dbReference type="ARBA" id="ARBA00048367"/>
    </source>
</evidence>
<dbReference type="PANTHER" id="PTHR24056">
    <property type="entry name" value="CELL DIVISION PROTEIN KINASE"/>
    <property type="match status" value="1"/>
</dbReference>
<dbReference type="PROSITE" id="PS00108">
    <property type="entry name" value="PROTEIN_KINASE_ST"/>
    <property type="match status" value="1"/>
</dbReference>
<evidence type="ECO:0000256" key="11">
    <source>
        <dbReference type="RuleBase" id="RU000304"/>
    </source>
</evidence>
<keyword evidence="14" id="KW-1185">Reference proteome</keyword>
<gene>
    <name evidence="13" type="ORF">NMOB1V02_LOCUS3701</name>
</gene>
<evidence type="ECO:0000256" key="2">
    <source>
        <dbReference type="ARBA" id="ARBA00012425"/>
    </source>
</evidence>
<comment type="catalytic activity">
    <reaction evidence="9">
        <text>L-seryl-[protein] + ATP = O-phospho-L-seryl-[protein] + ADP + H(+)</text>
        <dbReference type="Rhea" id="RHEA:17989"/>
        <dbReference type="Rhea" id="RHEA-COMP:9863"/>
        <dbReference type="Rhea" id="RHEA-COMP:11604"/>
        <dbReference type="ChEBI" id="CHEBI:15378"/>
        <dbReference type="ChEBI" id="CHEBI:29999"/>
        <dbReference type="ChEBI" id="CHEBI:30616"/>
        <dbReference type="ChEBI" id="CHEBI:83421"/>
        <dbReference type="ChEBI" id="CHEBI:456216"/>
        <dbReference type="EC" id="2.7.11.22"/>
    </reaction>
</comment>
<dbReference type="GO" id="GO:0004693">
    <property type="term" value="F:cyclin-dependent protein serine/threonine kinase activity"/>
    <property type="evidence" value="ECO:0007669"/>
    <property type="project" value="UniProtKB-EC"/>
</dbReference>